<name>A0A2T2XM32_9FIRM</name>
<evidence type="ECO:0000313" key="2">
    <source>
        <dbReference type="Proteomes" id="UP000242972"/>
    </source>
</evidence>
<protein>
    <submittedName>
        <fullName evidence="1">Uncharacterized protein</fullName>
    </submittedName>
</protein>
<dbReference type="Proteomes" id="UP000242972">
    <property type="component" value="Unassembled WGS sequence"/>
</dbReference>
<organism evidence="1 2">
    <name type="scientific">Sulfobacillus benefaciens</name>
    <dbReference type="NCBI Taxonomy" id="453960"/>
    <lineage>
        <taxon>Bacteria</taxon>
        <taxon>Bacillati</taxon>
        <taxon>Bacillota</taxon>
        <taxon>Clostridia</taxon>
        <taxon>Eubacteriales</taxon>
        <taxon>Clostridiales Family XVII. Incertae Sedis</taxon>
        <taxon>Sulfobacillus</taxon>
    </lineage>
</organism>
<dbReference type="AlphaFoldDB" id="A0A2T2XM32"/>
<dbReference type="EMBL" id="PXYW01000001">
    <property type="protein sequence ID" value="PSR35543.1"/>
    <property type="molecule type" value="Genomic_DNA"/>
</dbReference>
<comment type="caution">
    <text evidence="1">The sequence shown here is derived from an EMBL/GenBank/DDBJ whole genome shotgun (WGS) entry which is preliminary data.</text>
</comment>
<evidence type="ECO:0000313" key="1">
    <source>
        <dbReference type="EMBL" id="PSR35543.1"/>
    </source>
</evidence>
<proteinExistence type="predicted"/>
<accession>A0A2T2XM32</accession>
<reference evidence="1 2" key="1">
    <citation type="journal article" date="2014" name="BMC Genomics">
        <title>Comparison of environmental and isolate Sulfobacillus genomes reveals diverse carbon, sulfur, nitrogen, and hydrogen metabolisms.</title>
        <authorList>
            <person name="Justice N.B."/>
            <person name="Norman A."/>
            <person name="Brown C.T."/>
            <person name="Singh A."/>
            <person name="Thomas B.C."/>
            <person name="Banfield J.F."/>
        </authorList>
    </citation>
    <scope>NUCLEOTIDE SEQUENCE [LARGE SCALE GENOMIC DNA]</scope>
    <source>
        <strain evidence="1">AMDSBA4</strain>
    </source>
</reference>
<gene>
    <name evidence="1" type="ORF">C7B46_00705</name>
</gene>
<sequence>MSKLHCEDDQCQTDMYSRLLRDYHLAIRACDDGEGDFDLLWMRFESARHALNVYVQSLKRETDVPTHDKVPLWRWWRRSLIHVVSPESVNRDAG</sequence>